<dbReference type="GO" id="GO:0015293">
    <property type="term" value="F:symporter activity"/>
    <property type="evidence" value="ECO:0007669"/>
    <property type="project" value="UniProtKB-KW"/>
</dbReference>
<evidence type="ECO:0000313" key="25">
    <source>
        <dbReference type="Proteomes" id="UP000663845"/>
    </source>
</evidence>
<dbReference type="SMART" id="SM00679">
    <property type="entry name" value="CTNS"/>
    <property type="match status" value="2"/>
</dbReference>
<dbReference type="FunFam" id="1.10.510.10:FF:000877">
    <property type="entry name" value="TAO kinase 2"/>
    <property type="match status" value="1"/>
</dbReference>
<keyword evidence="15" id="KW-0458">Lysosome</keyword>
<evidence type="ECO:0000259" key="23">
    <source>
        <dbReference type="PROSITE" id="PS50011"/>
    </source>
</evidence>
<keyword evidence="4" id="KW-0813">Transport</keyword>
<dbReference type="Gene3D" id="1.20.1280.290">
    <property type="match status" value="2"/>
</dbReference>
<feature type="compositionally biased region" description="Basic and acidic residues" evidence="21">
    <location>
        <begin position="377"/>
        <end position="388"/>
    </location>
</feature>
<accession>A0A814B0Z6</accession>
<feature type="transmembrane region" description="Helical" evidence="22">
    <location>
        <begin position="905"/>
        <end position="930"/>
    </location>
</feature>
<dbReference type="Proteomes" id="UP000663845">
    <property type="component" value="Unassembled WGS sequence"/>
</dbReference>
<comment type="caution">
    <text evidence="24">The sequence shown here is derived from an EMBL/GenBank/DDBJ whole genome shotgun (WGS) entry which is preliminary data.</text>
</comment>
<proteinExistence type="inferred from homology"/>
<keyword evidence="5" id="KW-0723">Serine/threonine-protein kinase</keyword>
<organism evidence="24 25">
    <name type="scientific">Adineta steineri</name>
    <dbReference type="NCBI Taxonomy" id="433720"/>
    <lineage>
        <taxon>Eukaryota</taxon>
        <taxon>Metazoa</taxon>
        <taxon>Spiralia</taxon>
        <taxon>Gnathifera</taxon>
        <taxon>Rotifera</taxon>
        <taxon>Eurotatoria</taxon>
        <taxon>Bdelloidea</taxon>
        <taxon>Adinetida</taxon>
        <taxon>Adinetidae</taxon>
        <taxon>Adineta</taxon>
    </lineage>
</organism>
<protein>
    <recommendedName>
        <fullName evidence="3">non-specific serine/threonine protein kinase</fullName>
        <ecNumber evidence="3">2.7.11.1</ecNumber>
    </recommendedName>
</protein>
<comment type="catalytic activity">
    <reaction evidence="17">
        <text>L-cystine(out) + H(+)(out) = L-cystine(in) + H(+)(in)</text>
        <dbReference type="Rhea" id="RHEA:66172"/>
        <dbReference type="ChEBI" id="CHEBI:15378"/>
        <dbReference type="ChEBI" id="CHEBI:35491"/>
    </reaction>
    <physiologicalReaction direction="left-to-right" evidence="17">
        <dbReference type="Rhea" id="RHEA:66173"/>
    </physiologicalReaction>
</comment>
<gene>
    <name evidence="24" type="ORF">JYZ213_LOCUS11582</name>
</gene>
<dbReference type="InterPro" id="IPR011009">
    <property type="entry name" value="Kinase-like_dom_sf"/>
</dbReference>
<dbReference type="SUPFAM" id="SSF56112">
    <property type="entry name" value="Protein kinase-like (PK-like)"/>
    <property type="match status" value="1"/>
</dbReference>
<dbReference type="PROSITE" id="PS00107">
    <property type="entry name" value="PROTEIN_KINASE_ATP"/>
    <property type="match status" value="1"/>
</dbReference>
<evidence type="ECO:0000256" key="7">
    <source>
        <dbReference type="ARBA" id="ARBA00022692"/>
    </source>
</evidence>
<dbReference type="Gene3D" id="3.30.200.20">
    <property type="entry name" value="Phosphorylase Kinase, domain 1"/>
    <property type="match status" value="1"/>
</dbReference>
<keyword evidence="11 19" id="KW-0067">ATP-binding</keyword>
<feature type="region of interest" description="Disordered" evidence="21">
    <location>
        <begin position="375"/>
        <end position="394"/>
    </location>
</feature>
<dbReference type="GO" id="GO:0005765">
    <property type="term" value="C:lysosomal membrane"/>
    <property type="evidence" value="ECO:0007669"/>
    <property type="project" value="UniProtKB-SubCell"/>
</dbReference>
<keyword evidence="13 22" id="KW-1133">Transmembrane helix</keyword>
<evidence type="ECO:0000256" key="6">
    <source>
        <dbReference type="ARBA" id="ARBA00022679"/>
    </source>
</evidence>
<evidence type="ECO:0000256" key="16">
    <source>
        <dbReference type="ARBA" id="ARBA00047899"/>
    </source>
</evidence>
<comment type="catalytic activity">
    <reaction evidence="18">
        <text>L-seryl-[protein] + ATP = O-phospho-L-seryl-[protein] + ADP + H(+)</text>
        <dbReference type="Rhea" id="RHEA:17989"/>
        <dbReference type="Rhea" id="RHEA-COMP:9863"/>
        <dbReference type="Rhea" id="RHEA-COMP:11604"/>
        <dbReference type="ChEBI" id="CHEBI:15378"/>
        <dbReference type="ChEBI" id="CHEBI:29999"/>
        <dbReference type="ChEBI" id="CHEBI:30616"/>
        <dbReference type="ChEBI" id="CHEBI:83421"/>
        <dbReference type="ChEBI" id="CHEBI:456216"/>
        <dbReference type="EC" id="2.7.11.1"/>
    </reaction>
</comment>
<dbReference type="InterPro" id="IPR017441">
    <property type="entry name" value="Protein_kinase_ATP_BS"/>
</dbReference>
<evidence type="ECO:0000256" key="21">
    <source>
        <dbReference type="SAM" id="MobiDB-lite"/>
    </source>
</evidence>
<evidence type="ECO:0000256" key="14">
    <source>
        <dbReference type="ARBA" id="ARBA00023136"/>
    </source>
</evidence>
<dbReference type="Pfam" id="PF04193">
    <property type="entry name" value="PQ-loop"/>
    <property type="match status" value="2"/>
</dbReference>
<reference evidence="24" key="1">
    <citation type="submission" date="2021-02" db="EMBL/GenBank/DDBJ databases">
        <authorList>
            <person name="Nowell W R."/>
        </authorList>
    </citation>
    <scope>NUCLEOTIDE SEQUENCE</scope>
</reference>
<dbReference type="PANTHER" id="PTHR47167">
    <property type="entry name" value="SERINE/THREONINE-PROTEIN KINASE TAO1-LIKE PROTEIN"/>
    <property type="match status" value="1"/>
</dbReference>
<dbReference type="Gene3D" id="1.10.510.10">
    <property type="entry name" value="Transferase(Phosphotransferase) domain 1"/>
    <property type="match status" value="1"/>
</dbReference>
<comment type="catalytic activity">
    <reaction evidence="16">
        <text>L-threonyl-[protein] + ATP = O-phospho-L-threonyl-[protein] + ADP + H(+)</text>
        <dbReference type="Rhea" id="RHEA:46608"/>
        <dbReference type="Rhea" id="RHEA-COMP:11060"/>
        <dbReference type="Rhea" id="RHEA-COMP:11605"/>
        <dbReference type="ChEBI" id="CHEBI:15378"/>
        <dbReference type="ChEBI" id="CHEBI:30013"/>
        <dbReference type="ChEBI" id="CHEBI:30616"/>
        <dbReference type="ChEBI" id="CHEBI:61977"/>
        <dbReference type="ChEBI" id="CHEBI:456216"/>
        <dbReference type="EC" id="2.7.11.1"/>
    </reaction>
</comment>
<comment type="subcellular location">
    <subcellularLocation>
        <location evidence="1">Lysosome membrane</location>
        <topology evidence="1">Multi-pass membrane protein</topology>
    </subcellularLocation>
</comment>
<keyword evidence="8" id="KW-0677">Repeat</keyword>
<evidence type="ECO:0000256" key="10">
    <source>
        <dbReference type="ARBA" id="ARBA00022777"/>
    </source>
</evidence>
<evidence type="ECO:0000256" key="5">
    <source>
        <dbReference type="ARBA" id="ARBA00022527"/>
    </source>
</evidence>
<evidence type="ECO:0000256" key="12">
    <source>
        <dbReference type="ARBA" id="ARBA00022847"/>
    </source>
</evidence>
<dbReference type="AlphaFoldDB" id="A0A814B0Z6"/>
<sequence>MPLPRSAKEAVANDSECGSLFSTEDPEKIFVDLREIGHGNFGAVYYARNSETNEIVAIKKMSTGRKQNTETWQDILKEIRFLRELNHRHCIAYRGCYLKDYTTWLAMEYCLGSAADIIEVHKKPLAEGEIATIVCDTLSALDYLHSMHRIHRDIKAGNILLTEHAIVKLADFGSASFTSPANSFVGTPYWIAPEVILAMENGQYDGKVDIWSLGITCIELAERKPPLFNMNPMSALYHIAQNEAPTLMMNNENQSYTNDFISFIAMCLKKNPIERPSAKELLNTIFITIRSKREILIELIRRTKDAVKEFDNIRYRRMKKVLLEHEEQNSSNLNFHQSTDAINMDIDSTANTQNELFDDQTLDDDDTQSVDFVSRSNELHPGDDESLHSSRSSLQQLPSTIHKGFLSRQLPSIAATTQPIHNPIYTGMPLSMNNHNRRFTPIDTGSTSHINQLSSSSSSQMNNNESTTVQMRRNSMAIDRPLSHQRQRNHLPRNEFSTIKTSRIVIREQREHDQDDQQLEQFRGYKRMRRQHQKQLKQLEERCRNEKMELRSKLEREYNTFQEQITVENNRLLEKHRKELADRVKYNQNHIRKFEREQEDTFDDELRRFQQEQIKQYKIKKDTFKKEISSSSTRAKHEKEDEIRRLKDDLQLKLRNDEQTLKSQLNHDQTIRRLQLKRRKLLLLHILEQKLIQEKCTRSMDTIVQRHALLKKHHELTKEIELKQLASLHNLAVGDQKSVNVRLIKSDIIFPISIQFLYNGKLNDSQGYIDIIPDITFINDTTTDRSQNILITGRNQGHLVITAQSSRVNISTVVDYLLIDIARSNVLSIFVQIVGWIYFAAWSISFYPQIILNFQRRSVIGLNFDFLALNIIGHSCYSVFNLYLYTSSTVQQEYFALHPHGVLPVLLNDVIFSCHAVFACLITVAQCLFFERGAQRVSYTARVIGAVCLVFLFVSTIVSTSKHLSTLNLLYFFSYVKLFITIIKYCPQAWMNYKRKSTEGWSIGNILLDFTGGTLSLLQMFFLASNYNDWSSIFGSPTKLGLGLFSIIFDILFIVQHYVLYRTHDGINHRINHSSNESDENSPILLSTA</sequence>
<evidence type="ECO:0000256" key="22">
    <source>
        <dbReference type="SAM" id="Phobius"/>
    </source>
</evidence>
<feature type="transmembrane region" description="Helical" evidence="22">
    <location>
        <begin position="969"/>
        <end position="986"/>
    </location>
</feature>
<keyword evidence="12" id="KW-0769">Symport</keyword>
<evidence type="ECO:0000256" key="2">
    <source>
        <dbReference type="ARBA" id="ARBA00006855"/>
    </source>
</evidence>
<feature type="binding site" evidence="19">
    <location>
        <position position="60"/>
    </location>
    <ligand>
        <name>ATP</name>
        <dbReference type="ChEBI" id="CHEBI:30616"/>
    </ligand>
</feature>
<comment type="similarity">
    <text evidence="2">Belongs to the cystinosin family.</text>
</comment>
<dbReference type="InterPro" id="IPR051234">
    <property type="entry name" value="TAO_STE20_kinase"/>
</dbReference>
<feature type="transmembrane region" description="Helical" evidence="22">
    <location>
        <begin position="1040"/>
        <end position="1061"/>
    </location>
</feature>
<dbReference type="GO" id="GO:0004674">
    <property type="term" value="F:protein serine/threonine kinase activity"/>
    <property type="evidence" value="ECO:0007669"/>
    <property type="project" value="UniProtKB-KW"/>
</dbReference>
<evidence type="ECO:0000256" key="4">
    <source>
        <dbReference type="ARBA" id="ARBA00022448"/>
    </source>
</evidence>
<keyword evidence="20" id="KW-0175">Coiled coil</keyword>
<dbReference type="NCBIfam" id="TIGR00951">
    <property type="entry name" value="2A43"/>
    <property type="match status" value="1"/>
</dbReference>
<keyword evidence="6" id="KW-0808">Transferase</keyword>
<feature type="transmembrane region" description="Helical" evidence="22">
    <location>
        <begin position="826"/>
        <end position="847"/>
    </location>
</feature>
<evidence type="ECO:0000256" key="11">
    <source>
        <dbReference type="ARBA" id="ARBA00022840"/>
    </source>
</evidence>
<evidence type="ECO:0000256" key="20">
    <source>
        <dbReference type="SAM" id="Coils"/>
    </source>
</evidence>
<dbReference type="InterPro" id="IPR000719">
    <property type="entry name" value="Prot_kinase_dom"/>
</dbReference>
<keyword evidence="9 19" id="KW-0547">Nucleotide-binding</keyword>
<evidence type="ECO:0000313" key="24">
    <source>
        <dbReference type="EMBL" id="CAF0920466.1"/>
    </source>
</evidence>
<evidence type="ECO:0000256" key="17">
    <source>
        <dbReference type="ARBA" id="ARBA00048473"/>
    </source>
</evidence>
<feature type="coiled-coil region" evidence="20">
    <location>
        <begin position="607"/>
        <end position="656"/>
    </location>
</feature>
<evidence type="ECO:0000256" key="9">
    <source>
        <dbReference type="ARBA" id="ARBA00022741"/>
    </source>
</evidence>
<dbReference type="PANTHER" id="PTHR47167:SF4">
    <property type="entry name" value="SERINE_THREONINE-PROTEIN KINASE TAO"/>
    <property type="match status" value="1"/>
</dbReference>
<name>A0A814B0Z6_9BILA</name>
<evidence type="ECO:0000256" key="8">
    <source>
        <dbReference type="ARBA" id="ARBA00022737"/>
    </source>
</evidence>
<dbReference type="EMBL" id="CAJNOG010000087">
    <property type="protein sequence ID" value="CAF0920466.1"/>
    <property type="molecule type" value="Genomic_DNA"/>
</dbReference>
<evidence type="ECO:0000256" key="1">
    <source>
        <dbReference type="ARBA" id="ARBA00004155"/>
    </source>
</evidence>
<feature type="transmembrane region" description="Helical" evidence="22">
    <location>
        <begin position="1006"/>
        <end position="1028"/>
    </location>
</feature>
<dbReference type="FunFam" id="1.20.1280.290:FF:000016">
    <property type="entry name" value="Cystinosin homolog"/>
    <property type="match status" value="1"/>
</dbReference>
<evidence type="ECO:0000256" key="3">
    <source>
        <dbReference type="ARBA" id="ARBA00012513"/>
    </source>
</evidence>
<dbReference type="GO" id="GO:0015179">
    <property type="term" value="F:L-amino acid transmembrane transporter activity"/>
    <property type="evidence" value="ECO:0007669"/>
    <property type="project" value="UniProtKB-ARBA"/>
</dbReference>
<feature type="transmembrane region" description="Helical" evidence="22">
    <location>
        <begin position="859"/>
        <end position="885"/>
    </location>
</feature>
<dbReference type="SMART" id="SM00220">
    <property type="entry name" value="S_TKc"/>
    <property type="match status" value="1"/>
</dbReference>
<feature type="transmembrane region" description="Helical" evidence="22">
    <location>
        <begin position="937"/>
        <end position="957"/>
    </location>
</feature>
<feature type="coiled-coil region" evidence="20">
    <location>
        <begin position="522"/>
        <end position="571"/>
    </location>
</feature>
<keyword evidence="10" id="KW-0418">Kinase</keyword>
<dbReference type="InterPro" id="IPR006603">
    <property type="entry name" value="PQ-loop_rpt"/>
</dbReference>
<evidence type="ECO:0000256" key="19">
    <source>
        <dbReference type="PROSITE-ProRule" id="PRU10141"/>
    </source>
</evidence>
<evidence type="ECO:0000256" key="15">
    <source>
        <dbReference type="ARBA" id="ARBA00023228"/>
    </source>
</evidence>
<keyword evidence="14 22" id="KW-0472">Membrane</keyword>
<dbReference type="InterPro" id="IPR005282">
    <property type="entry name" value="LC_transporter"/>
</dbReference>
<dbReference type="PROSITE" id="PS50011">
    <property type="entry name" value="PROTEIN_KINASE_DOM"/>
    <property type="match status" value="1"/>
</dbReference>
<evidence type="ECO:0000256" key="13">
    <source>
        <dbReference type="ARBA" id="ARBA00022989"/>
    </source>
</evidence>
<feature type="domain" description="Protein kinase" evidence="23">
    <location>
        <begin position="30"/>
        <end position="287"/>
    </location>
</feature>
<dbReference type="Pfam" id="PF00069">
    <property type="entry name" value="Pkinase"/>
    <property type="match status" value="1"/>
</dbReference>
<keyword evidence="7 22" id="KW-0812">Transmembrane</keyword>
<dbReference type="GO" id="GO:0005524">
    <property type="term" value="F:ATP binding"/>
    <property type="evidence" value="ECO:0007669"/>
    <property type="project" value="UniProtKB-UniRule"/>
</dbReference>
<dbReference type="EC" id="2.7.11.1" evidence="3"/>
<evidence type="ECO:0000256" key="18">
    <source>
        <dbReference type="ARBA" id="ARBA00048679"/>
    </source>
</evidence>
<dbReference type="GO" id="GO:0015811">
    <property type="term" value="P:L-cystine transport"/>
    <property type="evidence" value="ECO:0007669"/>
    <property type="project" value="UniProtKB-ARBA"/>
</dbReference>